<name>A0A158JX88_9BURK</name>
<protein>
    <submittedName>
        <fullName evidence="1">Uncharacterized protein</fullName>
    </submittedName>
</protein>
<organism evidence="1 2">
    <name type="scientific">Caballeronia udeis</name>
    <dbReference type="NCBI Taxonomy" id="1232866"/>
    <lineage>
        <taxon>Bacteria</taxon>
        <taxon>Pseudomonadati</taxon>
        <taxon>Pseudomonadota</taxon>
        <taxon>Betaproteobacteria</taxon>
        <taxon>Burkholderiales</taxon>
        <taxon>Burkholderiaceae</taxon>
        <taxon>Caballeronia</taxon>
    </lineage>
</organism>
<evidence type="ECO:0000313" key="1">
    <source>
        <dbReference type="EMBL" id="SAL73512.1"/>
    </source>
</evidence>
<accession>A0A158JX88</accession>
<dbReference type="EMBL" id="FCOK02000136">
    <property type="protein sequence ID" value="SAL73512.1"/>
    <property type="molecule type" value="Genomic_DNA"/>
</dbReference>
<reference evidence="1 2" key="1">
    <citation type="submission" date="2016-01" db="EMBL/GenBank/DDBJ databases">
        <authorList>
            <person name="Oliw E.H."/>
        </authorList>
    </citation>
    <scope>NUCLEOTIDE SEQUENCE [LARGE SCALE GENOMIC DNA]</scope>
    <source>
        <strain evidence="1">LMG 27134</strain>
    </source>
</reference>
<evidence type="ECO:0000313" key="2">
    <source>
        <dbReference type="Proteomes" id="UP000054683"/>
    </source>
</evidence>
<proteinExistence type="predicted"/>
<sequence length="46" mass="5416">MEIDILGIDLAKQLFQRLCQLAESETARRRIRLLVRKQSTDFGRVQ</sequence>
<dbReference type="AlphaFoldDB" id="A0A158JX88"/>
<gene>
    <name evidence="1" type="ORF">AWB69_09022</name>
</gene>
<dbReference type="Proteomes" id="UP000054683">
    <property type="component" value="Unassembled WGS sequence"/>
</dbReference>
<dbReference type="RefSeq" id="WP_156529199.1">
    <property type="nucleotide sequence ID" value="NZ_FCOK02000136.1"/>
</dbReference>